<evidence type="ECO:0000259" key="3">
    <source>
        <dbReference type="PROSITE" id="PS50234"/>
    </source>
</evidence>
<keyword evidence="1" id="KW-0653">Protein transport</keyword>
<gene>
    <name evidence="5" type="ORF">PPERSA_06032</name>
</gene>
<dbReference type="CDD" id="cd00198">
    <property type="entry name" value="vWFA"/>
    <property type="match status" value="1"/>
</dbReference>
<dbReference type="SUPFAM" id="SSF52540">
    <property type="entry name" value="P-loop containing nucleoside triphosphate hydrolases"/>
    <property type="match status" value="1"/>
</dbReference>
<organism evidence="5 6">
    <name type="scientific">Pseudocohnilembus persalinus</name>
    <name type="common">Ciliate</name>
    <dbReference type="NCBI Taxonomy" id="266149"/>
    <lineage>
        <taxon>Eukaryota</taxon>
        <taxon>Sar</taxon>
        <taxon>Alveolata</taxon>
        <taxon>Ciliophora</taxon>
        <taxon>Intramacronucleata</taxon>
        <taxon>Oligohymenophorea</taxon>
        <taxon>Scuticociliatia</taxon>
        <taxon>Philasterida</taxon>
        <taxon>Pseudocohnilembidae</taxon>
        <taxon>Pseudocohnilembus</taxon>
    </lineage>
</organism>
<dbReference type="Gene3D" id="3.40.50.410">
    <property type="entry name" value="von Willebrand factor, type A domain"/>
    <property type="match status" value="1"/>
</dbReference>
<dbReference type="GO" id="GO:0005524">
    <property type="term" value="F:ATP binding"/>
    <property type="evidence" value="ECO:0007669"/>
    <property type="project" value="InterPro"/>
</dbReference>
<comment type="caution">
    <text evidence="5">The sequence shown here is derived from an EMBL/GenBank/DDBJ whole genome shotgun (WGS) entry which is preliminary data.</text>
</comment>
<dbReference type="Proteomes" id="UP000054937">
    <property type="component" value="Unassembled WGS sequence"/>
</dbReference>
<dbReference type="EMBL" id="LDAU01000115">
    <property type="protein sequence ID" value="KRX04479.1"/>
    <property type="molecule type" value="Genomic_DNA"/>
</dbReference>
<evidence type="ECO:0000256" key="2">
    <source>
        <dbReference type="ARBA" id="ARBA00023010"/>
    </source>
</evidence>
<dbReference type="InterPro" id="IPR027417">
    <property type="entry name" value="P-loop_NTPase"/>
</dbReference>
<dbReference type="InParanoid" id="A0A0V0QQB8"/>
<accession>A0A0V0QQB8</accession>
<evidence type="ECO:0000313" key="6">
    <source>
        <dbReference type="Proteomes" id="UP000054937"/>
    </source>
</evidence>
<dbReference type="GO" id="GO:0006886">
    <property type="term" value="P:intracellular protein transport"/>
    <property type="evidence" value="ECO:0007669"/>
    <property type="project" value="InterPro"/>
</dbReference>
<dbReference type="InterPro" id="IPR000185">
    <property type="entry name" value="SecA"/>
</dbReference>
<keyword evidence="1" id="KW-0813">Transport</keyword>
<dbReference type="GO" id="GO:0016787">
    <property type="term" value="F:hydrolase activity"/>
    <property type="evidence" value="ECO:0007669"/>
    <property type="project" value="UniProtKB-KW"/>
</dbReference>
<dbReference type="Gene3D" id="3.40.50.300">
    <property type="entry name" value="P-loop containing nucleotide triphosphate hydrolases"/>
    <property type="match status" value="1"/>
</dbReference>
<proteinExistence type="predicted"/>
<feature type="domain" description="VWFA" evidence="3">
    <location>
        <begin position="242"/>
        <end position="429"/>
    </location>
</feature>
<evidence type="ECO:0000313" key="5">
    <source>
        <dbReference type="EMBL" id="KRX04479.1"/>
    </source>
</evidence>
<evidence type="ECO:0000256" key="1">
    <source>
        <dbReference type="ARBA" id="ARBA00022927"/>
    </source>
</evidence>
<dbReference type="OrthoDB" id="7614088at2759"/>
<dbReference type="PANTHER" id="PTHR30612:SF0">
    <property type="entry name" value="CHLOROPLAST PROTEIN-TRANSPORTING ATPASE"/>
    <property type="match status" value="1"/>
</dbReference>
<keyword evidence="5" id="KW-0378">Hydrolase</keyword>
<name>A0A0V0QQB8_PSEPJ</name>
<keyword evidence="6" id="KW-1185">Reference proteome</keyword>
<dbReference type="PROSITE" id="PS51196">
    <property type="entry name" value="SECA_MOTOR_DEAD"/>
    <property type="match status" value="1"/>
</dbReference>
<evidence type="ECO:0000259" key="4">
    <source>
        <dbReference type="PROSITE" id="PS51196"/>
    </source>
</evidence>
<dbReference type="Pfam" id="PF00092">
    <property type="entry name" value="VWA"/>
    <property type="match status" value="1"/>
</dbReference>
<feature type="domain" description="SecA family profile" evidence="4">
    <location>
        <begin position="1"/>
        <end position="174"/>
    </location>
</feature>
<dbReference type="InterPro" id="IPR014018">
    <property type="entry name" value="SecA_motor_DEAD"/>
</dbReference>
<dbReference type="PROSITE" id="PS50234">
    <property type="entry name" value="VWFA"/>
    <property type="match status" value="1"/>
</dbReference>
<dbReference type="InterPro" id="IPR036465">
    <property type="entry name" value="vWFA_dom_sf"/>
</dbReference>
<keyword evidence="2" id="KW-0811">Translocation</keyword>
<sequence>MKNVIINKQFSYFLRVNKCIYIFIKYNYKFIFHLFIFFKDNQELQNYYKSNYLAFSKQQYNVINERTENKDDLIKISTLSEKVTLLTKEYGRGTDFLCTSKQVQEAGGIVVIQAFFSDDPSEETQIKGRTARQGEKGSYYIILDQNKLYGQFDIDQDTVNNMVRIGDGYEKLCEFRQIRLKSQIDNLQKNIQPCKKLHELTNIYLQSIEQNDIDSAMKYLKELNEDIVIKKQTQVQISPEQHIIFLLDNSGSMQYKPWQDLMQAFKQCIQVKAESNPNHIVSVVYYDNNAYRICTQQKIQNVINKVNEINDKELHWGGTNFNAAFEECYRILDNENYSYHNYDKTIMFMTDGCAWDNYDQTLQKLIEKFGKNIKRFQCQGFGQSVQTTTLQKIADTFQQGVGIFSQAIEAEELVQQMIQFADVEAGYLG</sequence>
<dbReference type="PANTHER" id="PTHR30612">
    <property type="entry name" value="SECA INNER MEMBRANE COMPONENT OF SEC PROTEIN SECRETION SYSTEM"/>
    <property type="match status" value="1"/>
</dbReference>
<protein>
    <submittedName>
        <fullName evidence="5">p-loop containing nucleoside triphosphate hydrolase</fullName>
    </submittedName>
</protein>
<dbReference type="SUPFAM" id="SSF53300">
    <property type="entry name" value="vWA-like"/>
    <property type="match status" value="1"/>
</dbReference>
<dbReference type="AlphaFoldDB" id="A0A0V0QQB8"/>
<dbReference type="GO" id="GO:0006605">
    <property type="term" value="P:protein targeting"/>
    <property type="evidence" value="ECO:0007669"/>
    <property type="project" value="InterPro"/>
</dbReference>
<reference evidence="5 6" key="1">
    <citation type="journal article" date="2015" name="Sci. Rep.">
        <title>Genome of the facultative scuticociliatosis pathogen Pseudocohnilembus persalinus provides insight into its virulence through horizontal gene transfer.</title>
        <authorList>
            <person name="Xiong J."/>
            <person name="Wang G."/>
            <person name="Cheng J."/>
            <person name="Tian M."/>
            <person name="Pan X."/>
            <person name="Warren A."/>
            <person name="Jiang C."/>
            <person name="Yuan D."/>
            <person name="Miao W."/>
        </authorList>
    </citation>
    <scope>NUCLEOTIDE SEQUENCE [LARGE SCALE GENOMIC DNA]</scope>
    <source>
        <strain evidence="5">36N120E</strain>
    </source>
</reference>
<dbReference type="InterPro" id="IPR002035">
    <property type="entry name" value="VWF_A"/>
</dbReference>